<keyword evidence="4 6" id="KW-0456">Lyase</keyword>
<name>A0A085GLY4_EWIA3</name>
<dbReference type="PANTHER" id="PTHR33337">
    <property type="entry name" value="GFA DOMAIN-CONTAINING PROTEIN"/>
    <property type="match status" value="1"/>
</dbReference>
<dbReference type="GO" id="GO:0016846">
    <property type="term" value="F:carbon-sulfur lyase activity"/>
    <property type="evidence" value="ECO:0007669"/>
    <property type="project" value="InterPro"/>
</dbReference>
<evidence type="ECO:0000259" key="5">
    <source>
        <dbReference type="PROSITE" id="PS51891"/>
    </source>
</evidence>
<dbReference type="STRING" id="910964.GEAM_0603"/>
<feature type="domain" description="CENP-V/GFA" evidence="5">
    <location>
        <begin position="8"/>
        <end position="111"/>
    </location>
</feature>
<keyword evidence="2" id="KW-0479">Metal-binding</keyword>
<keyword evidence="7" id="KW-1185">Reference proteome</keyword>
<dbReference type="PANTHER" id="PTHR33337:SF40">
    <property type="entry name" value="CENP-V_GFA DOMAIN-CONTAINING PROTEIN-RELATED"/>
    <property type="match status" value="1"/>
</dbReference>
<dbReference type="InterPro" id="IPR011057">
    <property type="entry name" value="Mss4-like_sf"/>
</dbReference>
<dbReference type="PROSITE" id="PS51891">
    <property type="entry name" value="CENP_V_GFA"/>
    <property type="match status" value="1"/>
</dbReference>
<evidence type="ECO:0000313" key="7">
    <source>
        <dbReference type="Proteomes" id="UP000028640"/>
    </source>
</evidence>
<evidence type="ECO:0000256" key="3">
    <source>
        <dbReference type="ARBA" id="ARBA00022833"/>
    </source>
</evidence>
<keyword evidence="3" id="KW-0862">Zinc</keyword>
<evidence type="ECO:0000256" key="4">
    <source>
        <dbReference type="ARBA" id="ARBA00023239"/>
    </source>
</evidence>
<dbReference type="EC" id="4.4.-.-" evidence="6"/>
<evidence type="ECO:0000256" key="2">
    <source>
        <dbReference type="ARBA" id="ARBA00022723"/>
    </source>
</evidence>
<comment type="caution">
    <text evidence="6">The sequence shown here is derived from an EMBL/GenBank/DDBJ whole genome shotgun (WGS) entry which is preliminary data.</text>
</comment>
<dbReference type="Gene3D" id="3.90.1590.10">
    <property type="entry name" value="glutathione-dependent formaldehyde- activating enzyme (gfa)"/>
    <property type="match status" value="1"/>
</dbReference>
<dbReference type="RefSeq" id="WP_034788070.1">
    <property type="nucleotide sequence ID" value="NZ_JMPJ01000025.1"/>
</dbReference>
<dbReference type="Proteomes" id="UP000028640">
    <property type="component" value="Unassembled WGS sequence"/>
</dbReference>
<accession>A0A085GLY4</accession>
<dbReference type="GO" id="GO:0046872">
    <property type="term" value="F:metal ion binding"/>
    <property type="evidence" value="ECO:0007669"/>
    <property type="project" value="UniProtKB-KW"/>
</dbReference>
<evidence type="ECO:0000256" key="1">
    <source>
        <dbReference type="ARBA" id="ARBA00005495"/>
    </source>
</evidence>
<dbReference type="InterPro" id="IPR006913">
    <property type="entry name" value="CENP-V/GFA"/>
</dbReference>
<dbReference type="eggNOG" id="COG3791">
    <property type="taxonomic scope" value="Bacteria"/>
</dbReference>
<proteinExistence type="inferred from homology"/>
<dbReference type="Pfam" id="PF04828">
    <property type="entry name" value="GFA"/>
    <property type="match status" value="1"/>
</dbReference>
<evidence type="ECO:0000313" key="6">
    <source>
        <dbReference type="EMBL" id="KFC84729.1"/>
    </source>
</evidence>
<sequence>MSEQKSSHKGHCRCGKVELTITRPPIMTAACHCTGCQRMTSSAFSMGALVPADAFAVTRGEPEIGGLHGDSNHYHCGHCKSWLFSRPTGFESIVIVKTVMFDDLRDLPPFMETWTSEKLPWASTPAAHSYAQFPPPADLPKLIQQFASR</sequence>
<dbReference type="EMBL" id="JMPJ01000025">
    <property type="protein sequence ID" value="KFC84729.1"/>
    <property type="molecule type" value="Genomic_DNA"/>
</dbReference>
<reference evidence="6 7" key="1">
    <citation type="submission" date="2014-05" db="EMBL/GenBank/DDBJ databases">
        <title>ATOL: Assembling a taxonomically balanced genome-scale reconstruction of the evolutionary history of the Enterobacteriaceae.</title>
        <authorList>
            <person name="Plunkett G.III."/>
            <person name="Neeno-Eckwall E.C."/>
            <person name="Glasner J.D."/>
            <person name="Perna N.T."/>
        </authorList>
    </citation>
    <scope>NUCLEOTIDE SEQUENCE [LARGE SCALE GENOMIC DNA]</scope>
    <source>
        <strain evidence="6 7">ATCC 33852</strain>
    </source>
</reference>
<dbReference type="OrthoDB" id="7765631at2"/>
<protein>
    <submittedName>
        <fullName evidence="6">Glutathione-dependent formaldehyde-activating enzyme</fullName>
        <ecNumber evidence="6">4.4.-.-</ecNumber>
    </submittedName>
</protein>
<dbReference type="GeneID" id="78378948"/>
<organism evidence="6 7">
    <name type="scientific">Ewingella americana (strain ATCC 33852 / DSM 4580 / CCUG 14506 / JCM 5911 / LMG 7869 / NCTC 12157 / CDC 1468-78)</name>
    <dbReference type="NCBI Taxonomy" id="910964"/>
    <lineage>
        <taxon>Bacteria</taxon>
        <taxon>Pseudomonadati</taxon>
        <taxon>Pseudomonadota</taxon>
        <taxon>Gammaproteobacteria</taxon>
        <taxon>Enterobacterales</taxon>
        <taxon>Yersiniaceae</taxon>
        <taxon>Ewingella</taxon>
    </lineage>
</organism>
<gene>
    <name evidence="6" type="ORF">GEAM_0603</name>
</gene>
<dbReference type="SUPFAM" id="SSF51316">
    <property type="entry name" value="Mss4-like"/>
    <property type="match status" value="1"/>
</dbReference>
<dbReference type="AlphaFoldDB" id="A0A085GLY4"/>
<comment type="similarity">
    <text evidence="1">Belongs to the Gfa family.</text>
</comment>